<proteinExistence type="predicted"/>
<dbReference type="Gene3D" id="3.30.1330.10">
    <property type="entry name" value="PurM-like, N-terminal domain"/>
    <property type="match status" value="2"/>
</dbReference>
<dbReference type="RefSeq" id="WP_304544323.1">
    <property type="nucleotide sequence ID" value="NZ_JARPTC010000021.1"/>
</dbReference>
<dbReference type="InterPro" id="IPR036921">
    <property type="entry name" value="PurM-like_N_sf"/>
</dbReference>
<dbReference type="GO" id="GO:0004642">
    <property type="term" value="F:phosphoribosylformylglycinamidine synthase activity"/>
    <property type="evidence" value="ECO:0007669"/>
    <property type="project" value="InterPro"/>
</dbReference>
<gene>
    <name evidence="4" type="ORF">P6N53_14370</name>
</gene>
<comment type="caution">
    <text evidence="4">The sequence shown here is derived from an EMBL/GenBank/DDBJ whole genome shotgun (WGS) entry which is preliminary data.</text>
</comment>
<evidence type="ECO:0000313" key="4">
    <source>
        <dbReference type="EMBL" id="MDO7788409.1"/>
    </source>
</evidence>
<feature type="domain" description="PurM-like C-terminal" evidence="3">
    <location>
        <begin position="297"/>
        <end position="432"/>
    </location>
</feature>
<dbReference type="Pfam" id="PF00586">
    <property type="entry name" value="AIRS"/>
    <property type="match status" value="1"/>
</dbReference>
<keyword evidence="5" id="KW-1185">Reference proteome</keyword>
<dbReference type="GO" id="GO:0006189">
    <property type="term" value="P:'de novo' IMP biosynthetic process"/>
    <property type="evidence" value="ECO:0007669"/>
    <property type="project" value="InterPro"/>
</dbReference>
<dbReference type="InterPro" id="IPR010074">
    <property type="entry name" value="PRibForGlyAmidine_synth_PurL"/>
</dbReference>
<dbReference type="CDD" id="cd02204">
    <property type="entry name" value="PurL_repeat2"/>
    <property type="match status" value="1"/>
</dbReference>
<evidence type="ECO:0000259" key="3">
    <source>
        <dbReference type="Pfam" id="PF02769"/>
    </source>
</evidence>
<dbReference type="InterPro" id="IPR016188">
    <property type="entry name" value="PurM-like_N"/>
</dbReference>
<dbReference type="Gene3D" id="3.90.650.10">
    <property type="entry name" value="PurM-like C-terminal domain"/>
    <property type="match status" value="1"/>
</dbReference>
<organism evidence="4 5">
    <name type="scientific">Desulforamulus aquiferis</name>
    <dbReference type="NCBI Taxonomy" id="1397668"/>
    <lineage>
        <taxon>Bacteria</taxon>
        <taxon>Bacillati</taxon>
        <taxon>Bacillota</taxon>
        <taxon>Clostridia</taxon>
        <taxon>Eubacteriales</taxon>
        <taxon>Peptococcaceae</taxon>
        <taxon>Desulforamulus</taxon>
    </lineage>
</organism>
<evidence type="ECO:0000259" key="2">
    <source>
        <dbReference type="Pfam" id="PF00586"/>
    </source>
</evidence>
<dbReference type="InterPro" id="IPR036676">
    <property type="entry name" value="PurM-like_C_sf"/>
</dbReference>
<protein>
    <submittedName>
        <fullName evidence="4">AIR synthase related protein</fullName>
    </submittedName>
</protein>
<dbReference type="SUPFAM" id="SSF55326">
    <property type="entry name" value="PurM N-terminal domain-like"/>
    <property type="match status" value="1"/>
</dbReference>
<dbReference type="AlphaFoldDB" id="A0AAW7ZGG3"/>
<dbReference type="InterPro" id="IPR010918">
    <property type="entry name" value="PurM-like_C_dom"/>
</dbReference>
<accession>A0AAW7ZGG3</accession>
<feature type="domain" description="PurM-like N-terminal" evidence="2">
    <location>
        <begin position="174"/>
        <end position="282"/>
    </location>
</feature>
<dbReference type="EMBL" id="JARPTC010000021">
    <property type="protein sequence ID" value="MDO7788409.1"/>
    <property type="molecule type" value="Genomic_DNA"/>
</dbReference>
<reference evidence="4" key="1">
    <citation type="journal article" date="2023" name="J. Hazard. Mater.">
        <title>Anaerobic biodegradation of pyrene and benzo[a]pyrene by a new sulfate-reducing Desulforamulus aquiferis strain DSA.</title>
        <authorList>
            <person name="Zhang Z."/>
            <person name="Sun J."/>
            <person name="Gong X."/>
            <person name="Wang C."/>
            <person name="Wang H."/>
        </authorList>
    </citation>
    <scope>NUCLEOTIDE SEQUENCE</scope>
    <source>
        <strain evidence="4">DSA</strain>
    </source>
</reference>
<evidence type="ECO:0000313" key="5">
    <source>
        <dbReference type="Proteomes" id="UP001172911"/>
    </source>
</evidence>
<dbReference type="PANTHER" id="PTHR43555:SF1">
    <property type="entry name" value="PHOSPHORIBOSYLFORMYLGLYCINAMIDINE SYNTHASE SUBUNIT PURL"/>
    <property type="match status" value="1"/>
</dbReference>
<dbReference type="PANTHER" id="PTHR43555">
    <property type="entry name" value="PHOSPHORIBOSYLFORMYLGLYCINAMIDINE SYNTHASE SUBUNIT PURL"/>
    <property type="match status" value="1"/>
</dbReference>
<reference evidence="4" key="2">
    <citation type="submission" date="2023-03" db="EMBL/GenBank/DDBJ databases">
        <authorList>
            <person name="Zhang Z."/>
        </authorList>
    </citation>
    <scope>NUCLEOTIDE SEQUENCE</scope>
    <source>
        <strain evidence="4">DSA</strain>
    </source>
</reference>
<dbReference type="Proteomes" id="UP001172911">
    <property type="component" value="Unassembled WGS sequence"/>
</dbReference>
<evidence type="ECO:0000256" key="1">
    <source>
        <dbReference type="ARBA" id="ARBA00022490"/>
    </source>
</evidence>
<keyword evidence="1" id="KW-0963">Cytoplasm</keyword>
<name>A0AAW7ZGG3_9FIRM</name>
<dbReference type="Pfam" id="PF02769">
    <property type="entry name" value="AIRS_C"/>
    <property type="match status" value="1"/>
</dbReference>
<sequence length="471" mass="50686">MIISIKPLSKEKGEFEKNLQDNYRRATPLALLAGFFFDKPTSPETYLKINEAADQVANLAGRLDLPVAGEVGFSNSLHERAIVNVMLVGMSDKADEDLTNNIILDEAELLPTPPANLQSTWNYNLDTLNFPDDYNELLLKLLASPNIAGKGALFQQIIGRNDLGESVTNWSSVAVIKIEAFNNVGLTLGSFPRYCFLDPRRGAAIAMAGMARRLVCAGLQPVNAGICLNNGIMDTPESHWSLEQCKQGLEEARQSLGISAVSRQAVEESHAYPVPVIGMAGLANTLNSYTGPGFKDEGDLIFLLGDNLPELGGSEYLKLHFGLEVGKPPALNLLLEKRVQAFVLKEISNELIKSAQPCCLGGLGAALAESCIAGDIGADITMVRRFRGDTLLFGETQSRIVVSVDSKQGVELVKKLVEGEIPFTQLGKVSGSALIINVVNPGCTGCGGNLVNLPVSKMKETWRGAIECLTK</sequence>
<dbReference type="SUPFAM" id="SSF56042">
    <property type="entry name" value="PurM C-terminal domain-like"/>
    <property type="match status" value="1"/>
</dbReference>